<accession>A0ABY5J0J4</accession>
<proteinExistence type="predicted"/>
<gene>
    <name evidence="2" type="ORF">NPA09_02695</name>
</gene>
<feature type="transmembrane region" description="Helical" evidence="1">
    <location>
        <begin position="87"/>
        <end position="109"/>
    </location>
</feature>
<name>A0ABY5J0J4_9BACT</name>
<feature type="transmembrane region" description="Helical" evidence="1">
    <location>
        <begin position="156"/>
        <end position="177"/>
    </location>
</feature>
<keyword evidence="1" id="KW-0472">Membrane</keyword>
<keyword evidence="3" id="KW-1185">Reference proteome</keyword>
<evidence type="ECO:0000256" key="1">
    <source>
        <dbReference type="SAM" id="Phobius"/>
    </source>
</evidence>
<keyword evidence="1" id="KW-1133">Transmembrane helix</keyword>
<feature type="transmembrane region" description="Helical" evidence="1">
    <location>
        <begin position="7"/>
        <end position="31"/>
    </location>
</feature>
<protein>
    <submittedName>
        <fullName evidence="2">Uncharacterized protein</fullName>
    </submittedName>
</protein>
<keyword evidence="1" id="KW-0812">Transmembrane</keyword>
<organism evidence="2 3">
    <name type="scientific">Mycoplasmopsis equigenitalium</name>
    <dbReference type="NCBI Taxonomy" id="114883"/>
    <lineage>
        <taxon>Bacteria</taxon>
        <taxon>Bacillati</taxon>
        <taxon>Mycoplasmatota</taxon>
        <taxon>Mycoplasmoidales</taxon>
        <taxon>Metamycoplasmataceae</taxon>
        <taxon>Mycoplasmopsis</taxon>
    </lineage>
</organism>
<evidence type="ECO:0000313" key="2">
    <source>
        <dbReference type="EMBL" id="UUD36782.1"/>
    </source>
</evidence>
<dbReference type="Proteomes" id="UP001059576">
    <property type="component" value="Chromosome"/>
</dbReference>
<dbReference type="RefSeq" id="WP_129723098.1">
    <property type="nucleotide sequence ID" value="NZ_CP101808.1"/>
</dbReference>
<sequence>MKNSKTVFNIGFIASVAIVLVVSLMFMAFGIKADDSTILGVPTEPLSIGFLSGFTLIAANIKNDINPTKFIDSLPDGDLKTGNQLGFAMQIILLIAAVIALVFGILVIIRIFTEKRGLSFILSFVGVGLFLVAMSLLIAYPFLWVEGEIKFKDVKLYGIFSSIFALGSVASMALACVKK</sequence>
<reference evidence="2" key="1">
    <citation type="submission" date="2022-07" db="EMBL/GenBank/DDBJ databases">
        <title>Complete genome of Mycoplasma equigenitalium type strain T37.</title>
        <authorList>
            <person name="Spergser J."/>
        </authorList>
    </citation>
    <scope>NUCLEOTIDE SEQUENCE</scope>
    <source>
        <strain evidence="2">T37</strain>
    </source>
</reference>
<evidence type="ECO:0000313" key="3">
    <source>
        <dbReference type="Proteomes" id="UP001059576"/>
    </source>
</evidence>
<feature type="transmembrane region" description="Helical" evidence="1">
    <location>
        <begin position="121"/>
        <end position="144"/>
    </location>
</feature>
<dbReference type="EMBL" id="CP101808">
    <property type="protein sequence ID" value="UUD36782.1"/>
    <property type="molecule type" value="Genomic_DNA"/>
</dbReference>